<gene>
    <name evidence="3" type="ORF">CH360_01765</name>
    <name evidence="4" type="ORF">CH373_01765</name>
</gene>
<dbReference type="OrthoDB" id="344179at2"/>
<feature type="region of interest" description="Disordered" evidence="1">
    <location>
        <begin position="397"/>
        <end position="433"/>
    </location>
</feature>
<accession>A0A2M9ZS92</accession>
<dbReference type="AlphaFoldDB" id="A0A2M9ZS92"/>
<evidence type="ECO:0000256" key="1">
    <source>
        <dbReference type="SAM" id="MobiDB-lite"/>
    </source>
</evidence>
<protein>
    <recommendedName>
        <fullName evidence="7">Tetratricopeptide repeat protein</fullName>
    </recommendedName>
</protein>
<evidence type="ECO:0000256" key="2">
    <source>
        <dbReference type="SAM" id="SignalP"/>
    </source>
</evidence>
<evidence type="ECO:0000313" key="5">
    <source>
        <dbReference type="Proteomes" id="UP000231962"/>
    </source>
</evidence>
<sequence>MKNSARIILLAFVFSFGGITHAEQDFRSETENFGVAGSIGVDVLRDGKSVRISWEPPRETGEIIVARSPGVIDTAEKCYIADSLGKFPSGIANGVNQIYDYNLKPGTYYYAVILAHRVRKKDLKLVPNRNFTTIPVVIEQPKESGNPQPGGNNQGDGNKALADDARVTDISIKREGKFLRISWEPYRNGVQGETVYNIYRSTEPLSSLTLMRKAEKLAEVSHPENSFLDQDLNKSQTIYYGVSVRQGFKEVIPLVQNQSFTRHFYVYDQDNRKPPNGDESIAKPEYTFEEMHVKELRATAVEGGVRLEWKAPDNPDSNVQYSIYQAAKPLSGGVGTFLGGNVRKLGELGHPDTTVMVRIKPSKSTVYFGVTVKRGGNEDFTLTQDVSYVAIDLEKGNQSTDLAQENNKQEETEPKVDKEEKEPVVAEEERTDDEELDQVLRDTYWRSEYSDAVYQLRPFERSYDAETRGKAKFFIGLSHYRNGNYARALKYFVQKDAKAYNPERSEFWTKRCLGRIDGGRR</sequence>
<feature type="region of interest" description="Disordered" evidence="1">
    <location>
        <begin position="137"/>
        <end position="160"/>
    </location>
</feature>
<evidence type="ECO:0000313" key="6">
    <source>
        <dbReference type="Proteomes" id="UP000231990"/>
    </source>
</evidence>
<comment type="caution">
    <text evidence="4">The sequence shown here is derived from an EMBL/GenBank/DDBJ whole genome shotgun (WGS) entry which is preliminary data.</text>
</comment>
<evidence type="ECO:0000313" key="4">
    <source>
        <dbReference type="EMBL" id="PJZ74793.1"/>
    </source>
</evidence>
<reference evidence="5 6" key="1">
    <citation type="submission" date="2017-07" db="EMBL/GenBank/DDBJ databases">
        <title>Leptospira spp. isolated from tropical soils.</title>
        <authorList>
            <person name="Thibeaux R."/>
            <person name="Iraola G."/>
            <person name="Ferres I."/>
            <person name="Bierque E."/>
            <person name="Girault D."/>
            <person name="Soupe-Gilbert M.-E."/>
            <person name="Picardeau M."/>
            <person name="Goarant C."/>
        </authorList>
    </citation>
    <scope>NUCLEOTIDE SEQUENCE [LARGE SCALE GENOMIC DNA]</scope>
    <source>
        <strain evidence="4 6">FH1-B-B1</strain>
        <strain evidence="3 5">FH1-B-C1</strain>
    </source>
</reference>
<dbReference type="Proteomes" id="UP000231990">
    <property type="component" value="Unassembled WGS sequence"/>
</dbReference>
<dbReference type="EMBL" id="NPDY01000001">
    <property type="protein sequence ID" value="PJZ71260.1"/>
    <property type="molecule type" value="Genomic_DNA"/>
</dbReference>
<dbReference type="InterPro" id="IPR013783">
    <property type="entry name" value="Ig-like_fold"/>
</dbReference>
<feature type="compositionally biased region" description="Basic and acidic residues" evidence="1">
    <location>
        <begin position="407"/>
        <end position="428"/>
    </location>
</feature>
<evidence type="ECO:0008006" key="7">
    <source>
        <dbReference type="Google" id="ProtNLM"/>
    </source>
</evidence>
<dbReference type="Gene3D" id="2.60.40.10">
    <property type="entry name" value="Immunoglobulins"/>
    <property type="match status" value="1"/>
</dbReference>
<proteinExistence type="predicted"/>
<dbReference type="RefSeq" id="WP_100712202.1">
    <property type="nucleotide sequence ID" value="NZ_NPDY01000001.1"/>
</dbReference>
<dbReference type="EMBL" id="NPDZ01000001">
    <property type="protein sequence ID" value="PJZ74793.1"/>
    <property type="molecule type" value="Genomic_DNA"/>
</dbReference>
<feature type="compositionally biased region" description="Low complexity" evidence="1">
    <location>
        <begin position="145"/>
        <end position="158"/>
    </location>
</feature>
<name>A0A2M9ZS92_9LEPT</name>
<dbReference type="Proteomes" id="UP000231962">
    <property type="component" value="Unassembled WGS sequence"/>
</dbReference>
<organism evidence="4 6">
    <name type="scientific">Leptospira perolatii</name>
    <dbReference type="NCBI Taxonomy" id="2023191"/>
    <lineage>
        <taxon>Bacteria</taxon>
        <taxon>Pseudomonadati</taxon>
        <taxon>Spirochaetota</taxon>
        <taxon>Spirochaetia</taxon>
        <taxon>Leptospirales</taxon>
        <taxon>Leptospiraceae</taxon>
        <taxon>Leptospira</taxon>
    </lineage>
</organism>
<feature type="signal peptide" evidence="2">
    <location>
        <begin position="1"/>
        <end position="22"/>
    </location>
</feature>
<evidence type="ECO:0000313" key="3">
    <source>
        <dbReference type="EMBL" id="PJZ71260.1"/>
    </source>
</evidence>
<feature type="chain" id="PRO_5014896605" description="Tetratricopeptide repeat protein" evidence="2">
    <location>
        <begin position="23"/>
        <end position="521"/>
    </location>
</feature>
<keyword evidence="5" id="KW-1185">Reference proteome</keyword>
<keyword evidence="2" id="KW-0732">Signal</keyword>
<feature type="compositionally biased region" description="Polar residues" evidence="1">
    <location>
        <begin position="397"/>
        <end position="406"/>
    </location>
</feature>